<name>A0A4S3KKH9_9GAMM</name>
<dbReference type="InterPro" id="IPR036034">
    <property type="entry name" value="PDZ_sf"/>
</dbReference>
<comment type="cofactor">
    <cofactor evidence="1 11">
        <name>Zn(2+)</name>
        <dbReference type="ChEBI" id="CHEBI:29105"/>
    </cofactor>
</comment>
<evidence type="ECO:0000256" key="3">
    <source>
        <dbReference type="ARBA" id="ARBA00007931"/>
    </source>
</evidence>
<keyword evidence="8 11" id="KW-1133">Transmembrane helix</keyword>
<dbReference type="AlphaFoldDB" id="A0A4S3KKH9"/>
<evidence type="ECO:0000256" key="6">
    <source>
        <dbReference type="ARBA" id="ARBA00022801"/>
    </source>
</evidence>
<dbReference type="STRING" id="993689.GCA_002077135_01775"/>
<evidence type="ECO:0000259" key="12">
    <source>
        <dbReference type="SMART" id="SM00228"/>
    </source>
</evidence>
<keyword evidence="9 11" id="KW-0482">Metalloprotease</keyword>
<accession>A0A4S3KKH9</accession>
<comment type="caution">
    <text evidence="13">The sequence shown here is derived from an EMBL/GenBank/DDBJ whole genome shotgun (WGS) entry which is preliminary data.</text>
</comment>
<dbReference type="Pfam" id="PF02163">
    <property type="entry name" value="Peptidase_M50"/>
    <property type="match status" value="1"/>
</dbReference>
<evidence type="ECO:0000256" key="8">
    <source>
        <dbReference type="ARBA" id="ARBA00022989"/>
    </source>
</evidence>
<dbReference type="PANTHER" id="PTHR42837:SF2">
    <property type="entry name" value="MEMBRANE METALLOPROTEASE ARASP2, CHLOROPLASTIC-RELATED"/>
    <property type="match status" value="1"/>
</dbReference>
<dbReference type="GO" id="GO:0006508">
    <property type="term" value="P:proteolysis"/>
    <property type="evidence" value="ECO:0007669"/>
    <property type="project" value="UniProtKB-KW"/>
</dbReference>
<evidence type="ECO:0000256" key="11">
    <source>
        <dbReference type="RuleBase" id="RU362031"/>
    </source>
</evidence>
<dbReference type="CDD" id="cd23081">
    <property type="entry name" value="cpPDZ_EcRseP-like"/>
    <property type="match status" value="1"/>
</dbReference>
<evidence type="ECO:0000256" key="9">
    <source>
        <dbReference type="ARBA" id="ARBA00023049"/>
    </source>
</evidence>
<dbReference type="GO" id="GO:0004222">
    <property type="term" value="F:metalloendopeptidase activity"/>
    <property type="evidence" value="ECO:0007669"/>
    <property type="project" value="InterPro"/>
</dbReference>
<dbReference type="InterPro" id="IPR041489">
    <property type="entry name" value="PDZ_6"/>
</dbReference>
<dbReference type="OrthoDB" id="9782003at2"/>
<feature type="transmembrane region" description="Helical" evidence="11">
    <location>
        <begin position="6"/>
        <end position="29"/>
    </location>
</feature>
<organism evidence="13 14">
    <name type="scientific">Metallibacterium scheffleri</name>
    <dbReference type="NCBI Taxonomy" id="993689"/>
    <lineage>
        <taxon>Bacteria</taxon>
        <taxon>Pseudomonadati</taxon>
        <taxon>Pseudomonadota</taxon>
        <taxon>Gammaproteobacteria</taxon>
        <taxon>Lysobacterales</taxon>
        <taxon>Rhodanobacteraceae</taxon>
        <taxon>Metallibacterium</taxon>
    </lineage>
</organism>
<dbReference type="NCBIfam" id="TIGR00054">
    <property type="entry name" value="RIP metalloprotease RseP"/>
    <property type="match status" value="1"/>
</dbReference>
<keyword evidence="6 11" id="KW-0378">Hydrolase</keyword>
<gene>
    <name evidence="13" type="ORF">B1806_11680</name>
</gene>
<dbReference type="Proteomes" id="UP000307749">
    <property type="component" value="Unassembled WGS sequence"/>
</dbReference>
<feature type="transmembrane region" description="Helical" evidence="11">
    <location>
        <begin position="377"/>
        <end position="410"/>
    </location>
</feature>
<keyword evidence="14" id="KW-1185">Reference proteome</keyword>
<dbReference type="Gene3D" id="2.30.42.10">
    <property type="match status" value="2"/>
</dbReference>
<evidence type="ECO:0000256" key="10">
    <source>
        <dbReference type="ARBA" id="ARBA00023136"/>
    </source>
</evidence>
<evidence type="ECO:0000256" key="5">
    <source>
        <dbReference type="ARBA" id="ARBA00022692"/>
    </source>
</evidence>
<protein>
    <recommendedName>
        <fullName evidence="11">Zinc metalloprotease</fullName>
        <ecNumber evidence="11">3.4.24.-</ecNumber>
    </recommendedName>
</protein>
<dbReference type="SUPFAM" id="SSF50156">
    <property type="entry name" value="PDZ domain-like"/>
    <property type="match status" value="2"/>
</dbReference>
<comment type="similarity">
    <text evidence="3 11">Belongs to the peptidase M50B family.</text>
</comment>
<feature type="domain" description="PDZ" evidence="12">
    <location>
        <begin position="209"/>
        <end position="280"/>
    </location>
</feature>
<evidence type="ECO:0000256" key="4">
    <source>
        <dbReference type="ARBA" id="ARBA00022670"/>
    </source>
</evidence>
<reference evidence="13 14" key="1">
    <citation type="submission" date="2017-02" db="EMBL/GenBank/DDBJ databases">
        <title>Whole genome sequencing of Metallibacterium scheffleri DSM 24874 (T).</title>
        <authorList>
            <person name="Kumar S."/>
            <person name="Patil P."/>
            <person name="Patil P.B."/>
        </authorList>
    </citation>
    <scope>NUCLEOTIDE SEQUENCE [LARGE SCALE GENOMIC DNA]</scope>
    <source>
        <strain evidence="13 14">DSM 24874</strain>
    </source>
</reference>
<keyword evidence="5 11" id="KW-0812">Transmembrane</keyword>
<proteinExistence type="inferred from homology"/>
<feature type="transmembrane region" description="Helical" evidence="11">
    <location>
        <begin position="94"/>
        <end position="120"/>
    </location>
</feature>
<dbReference type="InterPro" id="IPR008915">
    <property type="entry name" value="Peptidase_M50"/>
</dbReference>
<dbReference type="InterPro" id="IPR001478">
    <property type="entry name" value="PDZ"/>
</dbReference>
<dbReference type="CDD" id="cd06163">
    <property type="entry name" value="S2P-M50_PDZ_RseP-like"/>
    <property type="match status" value="1"/>
</dbReference>
<dbReference type="SMART" id="SM00228">
    <property type="entry name" value="PDZ"/>
    <property type="match status" value="2"/>
</dbReference>
<keyword evidence="10 11" id="KW-0472">Membrane</keyword>
<dbReference type="InterPro" id="IPR004387">
    <property type="entry name" value="Pept_M50_Zn"/>
</dbReference>
<dbReference type="EMBL" id="MWQO01000041">
    <property type="protein sequence ID" value="THD09229.1"/>
    <property type="molecule type" value="Genomic_DNA"/>
</dbReference>
<keyword evidence="4 13" id="KW-0645">Protease</keyword>
<dbReference type="GO" id="GO:0046872">
    <property type="term" value="F:metal ion binding"/>
    <property type="evidence" value="ECO:0007669"/>
    <property type="project" value="UniProtKB-KW"/>
</dbReference>
<comment type="subcellular location">
    <subcellularLocation>
        <location evidence="2">Membrane</location>
        <topology evidence="2">Multi-pass membrane protein</topology>
    </subcellularLocation>
</comment>
<evidence type="ECO:0000256" key="1">
    <source>
        <dbReference type="ARBA" id="ARBA00001947"/>
    </source>
</evidence>
<dbReference type="RefSeq" id="WP_081127105.1">
    <property type="nucleotide sequence ID" value="NZ_DAHXOC010000022.1"/>
</dbReference>
<dbReference type="GO" id="GO:0016020">
    <property type="term" value="C:membrane"/>
    <property type="evidence" value="ECO:0007669"/>
    <property type="project" value="UniProtKB-SubCell"/>
</dbReference>
<evidence type="ECO:0000256" key="7">
    <source>
        <dbReference type="ARBA" id="ARBA00022833"/>
    </source>
</evidence>
<dbReference type="EC" id="3.4.24.-" evidence="11"/>
<feature type="transmembrane region" description="Helical" evidence="11">
    <location>
        <begin position="422"/>
        <end position="443"/>
    </location>
</feature>
<feature type="domain" description="PDZ" evidence="12">
    <location>
        <begin position="115"/>
        <end position="185"/>
    </location>
</feature>
<dbReference type="Pfam" id="PF17820">
    <property type="entry name" value="PDZ_6"/>
    <property type="match status" value="1"/>
</dbReference>
<evidence type="ECO:0000313" key="14">
    <source>
        <dbReference type="Proteomes" id="UP000307749"/>
    </source>
</evidence>
<keyword evidence="7 11" id="KW-0862">Zinc</keyword>
<keyword evidence="11" id="KW-0479">Metal-binding</keyword>
<evidence type="ECO:0000256" key="2">
    <source>
        <dbReference type="ARBA" id="ARBA00004141"/>
    </source>
</evidence>
<dbReference type="PANTHER" id="PTHR42837">
    <property type="entry name" value="REGULATOR OF SIGMA-E PROTEASE RSEP"/>
    <property type="match status" value="1"/>
</dbReference>
<sequence length="451" mass="48482">MNEILGSIWWLAVTLGLLITFHEFGHYWVARRVGVKVLRFSIGFGKPLWTHVGRDGTEYVIAAVPLGGYVKMLDAREDEVPADQRAHEFTAQPVLARMAIVAAGPFFNFIFAVAAFWAMLVVGKPDYLPIVGAAQGLAAQAGVQAGDRLLRIDDTEVRSWSGAALALADVVGARAPVRIEVRTPAGTQRALTLPLQDIPATLGTDQAMQHIGLVPQQMLIPPVLGRILPDSAAAAAGLQPGDRIVAIAGRPVHAWNDVVTLVHRYAGPDRALDVRVERAGKTLDFATHPRLSTLADGKPEYLLGVSPAPYAARYNTVQRANPLAAIPQAVAETWRLTAQTVTMLGRMFTGQASLKNISGPISIAQYANTSADLGPAWFLYFLGIVSLSLAVMNLLPIPILDGGHLVYYLIELVKGSPVSVRIMVAGQYLGIALLVALMGLAFYNDLLRLIS</sequence>
<evidence type="ECO:0000313" key="13">
    <source>
        <dbReference type="EMBL" id="THD09229.1"/>
    </source>
</evidence>